<dbReference type="AlphaFoldDB" id="A0A0F9NRY8"/>
<evidence type="ECO:0000313" key="4">
    <source>
        <dbReference type="EMBL" id="KKN14787.1"/>
    </source>
</evidence>
<dbReference type="InterPro" id="IPR003034">
    <property type="entry name" value="SAP_dom"/>
</dbReference>
<dbReference type="InterPro" id="IPR036361">
    <property type="entry name" value="SAP_dom_sf"/>
</dbReference>
<dbReference type="SMART" id="SM00513">
    <property type="entry name" value="SAP"/>
    <property type="match status" value="1"/>
</dbReference>
<protein>
    <recommendedName>
        <fullName evidence="3">SAP domain-containing protein</fullName>
    </recommendedName>
</protein>
<dbReference type="EMBL" id="LAZR01003782">
    <property type="protein sequence ID" value="KKN14787.1"/>
    <property type="molecule type" value="Genomic_DNA"/>
</dbReference>
<evidence type="ECO:0000256" key="2">
    <source>
        <dbReference type="SAM" id="MobiDB-lite"/>
    </source>
</evidence>
<evidence type="ECO:0000256" key="1">
    <source>
        <dbReference type="SAM" id="Coils"/>
    </source>
</evidence>
<sequence>MLCNLITMRQELTEVFIYSPDEHISSKRTTEVSNMANDKETKNLMARLEKLEQKETQNAKEVARLKAANEDLRKNQKKGKASEFLTGKQETIENLVITERKTIFENGQSETISFQDQYKDKAGNPKTGRGSRISREHLGELISFLQEVFENGGTYESETSGDTANFDGFMKLTKKEIQELCETKGLPTTGTKTDLSKRLTNGNTAAPSPEMAASIAGQLGNMSAADLIALVARANQ</sequence>
<feature type="coiled-coil region" evidence="1">
    <location>
        <begin position="34"/>
        <end position="71"/>
    </location>
</feature>
<gene>
    <name evidence="4" type="ORF">LCGC14_0992560</name>
</gene>
<name>A0A0F9NRY8_9ZZZZ</name>
<keyword evidence="1" id="KW-0175">Coiled coil</keyword>
<proteinExistence type="predicted"/>
<organism evidence="4">
    <name type="scientific">marine sediment metagenome</name>
    <dbReference type="NCBI Taxonomy" id="412755"/>
    <lineage>
        <taxon>unclassified sequences</taxon>
        <taxon>metagenomes</taxon>
        <taxon>ecological metagenomes</taxon>
    </lineage>
</organism>
<evidence type="ECO:0000259" key="3">
    <source>
        <dbReference type="PROSITE" id="PS50800"/>
    </source>
</evidence>
<dbReference type="Pfam" id="PF02037">
    <property type="entry name" value="SAP"/>
    <property type="match status" value="1"/>
</dbReference>
<comment type="caution">
    <text evidence="4">The sequence shown here is derived from an EMBL/GenBank/DDBJ whole genome shotgun (WGS) entry which is preliminary data.</text>
</comment>
<feature type="compositionally biased region" description="Polar residues" evidence="2">
    <location>
        <begin position="186"/>
        <end position="206"/>
    </location>
</feature>
<dbReference type="Gene3D" id="1.10.720.30">
    <property type="entry name" value="SAP domain"/>
    <property type="match status" value="1"/>
</dbReference>
<dbReference type="PROSITE" id="PS50800">
    <property type="entry name" value="SAP"/>
    <property type="match status" value="1"/>
</dbReference>
<reference evidence="4" key="1">
    <citation type="journal article" date="2015" name="Nature">
        <title>Complex archaea that bridge the gap between prokaryotes and eukaryotes.</title>
        <authorList>
            <person name="Spang A."/>
            <person name="Saw J.H."/>
            <person name="Jorgensen S.L."/>
            <person name="Zaremba-Niedzwiedzka K."/>
            <person name="Martijn J."/>
            <person name="Lind A.E."/>
            <person name="van Eijk R."/>
            <person name="Schleper C."/>
            <person name="Guy L."/>
            <person name="Ettema T.J."/>
        </authorList>
    </citation>
    <scope>NUCLEOTIDE SEQUENCE</scope>
</reference>
<accession>A0A0F9NRY8</accession>
<dbReference type="SUPFAM" id="SSF68906">
    <property type="entry name" value="SAP domain"/>
    <property type="match status" value="1"/>
</dbReference>
<feature type="domain" description="SAP" evidence="3">
    <location>
        <begin position="169"/>
        <end position="203"/>
    </location>
</feature>
<feature type="region of interest" description="Disordered" evidence="2">
    <location>
        <begin position="185"/>
        <end position="208"/>
    </location>
</feature>